<name>A0A7R6PEZ4_9GAMM</name>
<dbReference type="InterPro" id="IPR012676">
    <property type="entry name" value="TGS-like"/>
</dbReference>
<dbReference type="GO" id="GO:0008893">
    <property type="term" value="F:guanosine-3',5'-bis(diphosphate) 3'-diphosphatase activity"/>
    <property type="evidence" value="ECO:0007669"/>
    <property type="project" value="UniProtKB-EC"/>
</dbReference>
<dbReference type="Gene3D" id="1.10.3210.10">
    <property type="entry name" value="Hypothetical protein af1432"/>
    <property type="match status" value="1"/>
</dbReference>
<dbReference type="PANTHER" id="PTHR21262:SF36">
    <property type="entry name" value="BIFUNCTIONAL (P)PPGPP SYNTHASE_HYDROLASE SPOT"/>
    <property type="match status" value="1"/>
</dbReference>
<gene>
    <name evidence="9" type="ORF">AMJAP_3306</name>
</gene>
<dbReference type="InterPro" id="IPR004811">
    <property type="entry name" value="RelA/Spo_fam"/>
</dbReference>
<dbReference type="InterPro" id="IPR006674">
    <property type="entry name" value="HD_domain"/>
</dbReference>
<dbReference type="PROSITE" id="PS51880">
    <property type="entry name" value="TGS"/>
    <property type="match status" value="1"/>
</dbReference>
<dbReference type="InterPro" id="IPR043519">
    <property type="entry name" value="NT_sf"/>
</dbReference>
<dbReference type="InterPro" id="IPR045600">
    <property type="entry name" value="RelA/SpoT_AH_RIS"/>
</dbReference>
<reference evidence="9 10" key="1">
    <citation type="journal article" date="2008" name="Int. J. Syst. Evol. Microbiol.">
        <title>Amphritea japonica sp. nov. and Amphritea balenae sp. nov., isolated from the sediment adjacent to sperm whale carcasses off Kagoshima, Japan.</title>
        <authorList>
            <person name="Miyazaki M."/>
            <person name="Nogi Y."/>
            <person name="Fujiwara Y."/>
            <person name="Kawato M."/>
            <person name="Nagahama T."/>
            <person name="Kubokawa K."/>
            <person name="Horikoshi K."/>
        </authorList>
    </citation>
    <scope>NUCLEOTIDE SEQUENCE [LARGE SCALE GENOMIC DNA]</scope>
    <source>
        <strain evidence="9 10">ATCC BAA-1530</strain>
    </source>
</reference>
<dbReference type="GO" id="GO:0005886">
    <property type="term" value="C:plasma membrane"/>
    <property type="evidence" value="ECO:0007669"/>
    <property type="project" value="TreeGrafter"/>
</dbReference>
<protein>
    <recommendedName>
        <fullName evidence="3">guanosine-3',5'-bis(diphosphate) 3'-diphosphatase</fullName>
        <ecNumber evidence="3">3.1.7.2</ecNumber>
    </recommendedName>
</protein>
<sequence length="722" mass="80896">MPTVDALSDRLTGYLDLQQIKSVRRAYYYAEQAHDGQRRKSGEPYVTHPLAVASILAGMHMDHQSLMAAMLHDVIEDTAVSRDGLEGQFGQTVADIVDGVSKLTHLEFETRAEAQAENFQKMVLAMAVDIRVILVKLADRLHNMRTLGAMPPEKQRRIARETLDIYAPVAARLGMRDLQLELEDLAFQSYYPMRAKYIRRAVVQARGQRKDVITSIEDAIRNRLNQEGLAGSVSGREKHLYSIYSKMKTKGKSFAEIMDVFAFRIVTESVDDCYRALGIVHNLYKPVPGRFKDYIAIPKANGYQSLHTDLFGARDITIEVQIRTKEMDAVAGQGIAEHSHYKIYGDSSSAIDGYNRARKWVQGLLEMQQRAGNSMEFIETVKTDLFPDEVYVFSPQGRIFELPQGATAVDFAYAVHTDIGNSCVSCRINRHLAPLSQPLQSGQTVEIITTPSAQPNMAWLNFVITGKARSAIRHFIKVQHRGESIELGRRLLTQFLSNYGSSLEEIDPIALSSLLEEAELASLDELLEDIGMGNRMAYVVARRLRPIEHEEEEQQENPQSDKATLAIRGTEGMVLHYARCCGPIPGDSITGHISTGRGLVIHRTDCRNIAFMKDDAEKCVYLEWSNSIDDEFIVNLDLKVEPKRGLIASLATTAAATSANLLKVDITESDDALNTVHMDLTVKDRVHLATVMRKLKALKSVYKLTRVLTKKRAICAFFLFSI</sequence>
<dbReference type="Gene3D" id="3.10.20.30">
    <property type="match status" value="1"/>
</dbReference>
<dbReference type="InterPro" id="IPR012675">
    <property type="entry name" value="Beta-grasp_dom_sf"/>
</dbReference>
<evidence type="ECO:0000259" key="6">
    <source>
        <dbReference type="PROSITE" id="PS51671"/>
    </source>
</evidence>
<dbReference type="CDD" id="cd01668">
    <property type="entry name" value="TGS_RSH"/>
    <property type="match status" value="1"/>
</dbReference>
<dbReference type="InterPro" id="IPR007685">
    <property type="entry name" value="RelA_SpoT"/>
</dbReference>
<evidence type="ECO:0000313" key="9">
    <source>
        <dbReference type="EMBL" id="BBB27891.1"/>
    </source>
</evidence>
<dbReference type="NCBIfam" id="TIGR00691">
    <property type="entry name" value="spoT_relA"/>
    <property type="match status" value="1"/>
</dbReference>
<evidence type="ECO:0000256" key="2">
    <source>
        <dbReference type="ARBA" id="ARBA00024329"/>
    </source>
</evidence>
<dbReference type="CDD" id="cd00077">
    <property type="entry name" value="HDc"/>
    <property type="match status" value="1"/>
</dbReference>
<dbReference type="Proteomes" id="UP000595663">
    <property type="component" value="Chromosome"/>
</dbReference>
<dbReference type="EC" id="3.1.7.2" evidence="3"/>
<evidence type="ECO:0000256" key="1">
    <source>
        <dbReference type="ARBA" id="ARBA00022801"/>
    </source>
</evidence>
<dbReference type="Pfam" id="PF19296">
    <property type="entry name" value="RelA_AH_RIS"/>
    <property type="match status" value="1"/>
</dbReference>
<dbReference type="SUPFAM" id="SSF81301">
    <property type="entry name" value="Nucleotidyltransferase"/>
    <property type="match status" value="1"/>
</dbReference>
<dbReference type="Gene3D" id="3.30.70.260">
    <property type="match status" value="1"/>
</dbReference>
<dbReference type="SMART" id="SM00954">
    <property type="entry name" value="RelA_SpoT"/>
    <property type="match status" value="1"/>
</dbReference>
<dbReference type="GO" id="GO:0015949">
    <property type="term" value="P:nucleobase-containing small molecule interconversion"/>
    <property type="evidence" value="ECO:0007669"/>
    <property type="project" value="UniProtKB-ARBA"/>
</dbReference>
<dbReference type="CDD" id="cd05399">
    <property type="entry name" value="NT_Rel-Spo_like"/>
    <property type="match status" value="1"/>
</dbReference>
<comment type="catalytic activity">
    <reaction evidence="4">
        <text>guanosine 3',5'-bis(diphosphate) + H2O = GDP + diphosphate + H(+)</text>
        <dbReference type="Rhea" id="RHEA:14253"/>
        <dbReference type="ChEBI" id="CHEBI:15377"/>
        <dbReference type="ChEBI" id="CHEBI:15378"/>
        <dbReference type="ChEBI" id="CHEBI:33019"/>
        <dbReference type="ChEBI" id="CHEBI:58189"/>
        <dbReference type="ChEBI" id="CHEBI:77828"/>
        <dbReference type="EC" id="3.1.7.2"/>
    </reaction>
</comment>
<evidence type="ECO:0000313" key="10">
    <source>
        <dbReference type="Proteomes" id="UP000595663"/>
    </source>
</evidence>
<feature type="domain" description="HD" evidence="7">
    <location>
        <begin position="45"/>
        <end position="144"/>
    </location>
</feature>
<comment type="pathway">
    <text evidence="2">Purine metabolism; ppGpp biosynthesis; ppGpp from GDP: step 1/1.</text>
</comment>
<dbReference type="GO" id="GO:0015970">
    <property type="term" value="P:guanosine tetraphosphate biosynthetic process"/>
    <property type="evidence" value="ECO:0007669"/>
    <property type="project" value="UniProtKB-UniPathway"/>
</dbReference>
<evidence type="ECO:0000256" key="5">
    <source>
        <dbReference type="RuleBase" id="RU003847"/>
    </source>
</evidence>
<evidence type="ECO:0000259" key="8">
    <source>
        <dbReference type="PROSITE" id="PS51880"/>
    </source>
</evidence>
<organism evidence="9 10">
    <name type="scientific">Amphritea japonica ATCC BAA-1530</name>
    <dbReference type="NCBI Taxonomy" id="1278309"/>
    <lineage>
        <taxon>Bacteria</taxon>
        <taxon>Pseudomonadati</taxon>
        <taxon>Pseudomonadota</taxon>
        <taxon>Gammaproteobacteria</taxon>
        <taxon>Oceanospirillales</taxon>
        <taxon>Oceanospirillaceae</taxon>
        <taxon>Amphritea</taxon>
    </lineage>
</organism>
<evidence type="ECO:0000259" key="7">
    <source>
        <dbReference type="PROSITE" id="PS51831"/>
    </source>
</evidence>
<dbReference type="GO" id="GO:0008728">
    <property type="term" value="F:GTP diphosphokinase activity"/>
    <property type="evidence" value="ECO:0007669"/>
    <property type="project" value="TreeGrafter"/>
</dbReference>
<keyword evidence="9" id="KW-0808">Transferase</keyword>
<dbReference type="Pfam" id="PF13291">
    <property type="entry name" value="ACT_4"/>
    <property type="match status" value="1"/>
</dbReference>
<accession>A0A7R6PEZ4</accession>
<dbReference type="InterPro" id="IPR003607">
    <property type="entry name" value="HD/PDEase_dom"/>
</dbReference>
<dbReference type="SUPFAM" id="SSF109604">
    <property type="entry name" value="HD-domain/PDEase-like"/>
    <property type="match status" value="1"/>
</dbReference>
<proteinExistence type="inferred from homology"/>
<dbReference type="InterPro" id="IPR002912">
    <property type="entry name" value="ACT_dom"/>
</dbReference>
<dbReference type="FunFam" id="1.10.3210.10:FF:000001">
    <property type="entry name" value="GTP pyrophosphokinase RelA"/>
    <property type="match status" value="1"/>
</dbReference>
<dbReference type="PANTHER" id="PTHR21262">
    <property type="entry name" value="GUANOSINE-3',5'-BIS DIPHOSPHATE 3'-PYROPHOSPHOHYDROLASE"/>
    <property type="match status" value="1"/>
</dbReference>
<dbReference type="KEGG" id="ajp:AMJAP_3306"/>
<dbReference type="Pfam" id="PF13328">
    <property type="entry name" value="HD_4"/>
    <property type="match status" value="1"/>
</dbReference>
<dbReference type="FunFam" id="3.30.460.10:FF:000001">
    <property type="entry name" value="GTP pyrophosphokinase RelA"/>
    <property type="match status" value="1"/>
</dbReference>
<dbReference type="Gene3D" id="3.30.460.10">
    <property type="entry name" value="Beta Polymerase, domain 2"/>
    <property type="match status" value="1"/>
</dbReference>
<dbReference type="AlphaFoldDB" id="A0A7R6PEZ4"/>
<feature type="domain" description="TGS" evidence="8">
    <location>
        <begin position="388"/>
        <end position="449"/>
    </location>
</feature>
<dbReference type="PROSITE" id="PS51671">
    <property type="entry name" value="ACT"/>
    <property type="match status" value="1"/>
</dbReference>
<dbReference type="RefSeq" id="WP_201356394.1">
    <property type="nucleotide sequence ID" value="NZ_AP014545.1"/>
</dbReference>
<dbReference type="Pfam" id="PF04607">
    <property type="entry name" value="RelA_SpoT"/>
    <property type="match status" value="1"/>
</dbReference>
<dbReference type="FunFam" id="3.10.20.30:FF:000002">
    <property type="entry name" value="GTP pyrophosphokinase (RelA/SpoT)"/>
    <property type="match status" value="1"/>
</dbReference>
<dbReference type="Pfam" id="PF02824">
    <property type="entry name" value="TGS"/>
    <property type="match status" value="1"/>
</dbReference>
<comment type="function">
    <text evidence="5">In eubacteria ppGpp (guanosine 3'-diphosphate 5'-diphosphate) is a mediator of the stringent response that coordinates a variety of cellular activities in response to changes in nutritional abundance.</text>
</comment>
<dbReference type="PROSITE" id="PS51831">
    <property type="entry name" value="HD"/>
    <property type="match status" value="1"/>
</dbReference>
<keyword evidence="1" id="KW-0378">Hydrolase</keyword>
<dbReference type="InterPro" id="IPR004095">
    <property type="entry name" value="TGS"/>
</dbReference>
<evidence type="ECO:0000256" key="4">
    <source>
        <dbReference type="ARBA" id="ARBA00047968"/>
    </source>
</evidence>
<keyword evidence="10" id="KW-1185">Reference proteome</keyword>
<feature type="domain" description="ACT" evidence="6">
    <location>
        <begin position="635"/>
        <end position="709"/>
    </location>
</feature>
<dbReference type="SMART" id="SM00471">
    <property type="entry name" value="HDc"/>
    <property type="match status" value="1"/>
</dbReference>
<dbReference type="GO" id="GO:0016301">
    <property type="term" value="F:kinase activity"/>
    <property type="evidence" value="ECO:0007669"/>
    <property type="project" value="UniProtKB-KW"/>
</dbReference>
<dbReference type="UniPathway" id="UPA00908">
    <property type="reaction ID" value="UER00886"/>
</dbReference>
<comment type="similarity">
    <text evidence="5">Belongs to the relA/spoT family.</text>
</comment>
<dbReference type="EMBL" id="AP014545">
    <property type="protein sequence ID" value="BBB27891.1"/>
    <property type="molecule type" value="Genomic_DNA"/>
</dbReference>
<dbReference type="SUPFAM" id="SSF81271">
    <property type="entry name" value="TGS-like"/>
    <property type="match status" value="1"/>
</dbReference>
<keyword evidence="9" id="KW-0418">Kinase</keyword>
<dbReference type="InterPro" id="IPR033655">
    <property type="entry name" value="TGS_RelA/SpoT"/>
</dbReference>
<dbReference type="GO" id="GO:0042594">
    <property type="term" value="P:response to starvation"/>
    <property type="evidence" value="ECO:0007669"/>
    <property type="project" value="TreeGrafter"/>
</dbReference>
<evidence type="ECO:0000256" key="3">
    <source>
        <dbReference type="ARBA" id="ARBA00024387"/>
    </source>
</evidence>